<dbReference type="Proteomes" id="UP001165960">
    <property type="component" value="Unassembled WGS sequence"/>
</dbReference>
<organism evidence="1 2">
    <name type="scientific">Entomophthora muscae</name>
    <dbReference type="NCBI Taxonomy" id="34485"/>
    <lineage>
        <taxon>Eukaryota</taxon>
        <taxon>Fungi</taxon>
        <taxon>Fungi incertae sedis</taxon>
        <taxon>Zoopagomycota</taxon>
        <taxon>Entomophthoromycotina</taxon>
        <taxon>Entomophthoromycetes</taxon>
        <taxon>Entomophthorales</taxon>
        <taxon>Entomophthoraceae</taxon>
        <taxon>Entomophthora</taxon>
    </lineage>
</organism>
<accession>A0ACC2ULR9</accession>
<reference evidence="1" key="1">
    <citation type="submission" date="2022-04" db="EMBL/GenBank/DDBJ databases">
        <title>Genome of the entomopathogenic fungus Entomophthora muscae.</title>
        <authorList>
            <person name="Elya C."/>
            <person name="Lovett B.R."/>
            <person name="Lee E."/>
            <person name="Macias A.M."/>
            <person name="Hajek A.E."/>
            <person name="De Bivort B.L."/>
            <person name="Kasson M.T."/>
            <person name="De Fine Licht H.H."/>
            <person name="Stajich J.E."/>
        </authorList>
    </citation>
    <scope>NUCLEOTIDE SEQUENCE</scope>
    <source>
        <strain evidence="1">Berkeley</strain>
    </source>
</reference>
<evidence type="ECO:0000313" key="2">
    <source>
        <dbReference type="Proteomes" id="UP001165960"/>
    </source>
</evidence>
<keyword evidence="2" id="KW-1185">Reference proteome</keyword>
<protein>
    <submittedName>
        <fullName evidence="1">Uncharacterized protein</fullName>
    </submittedName>
</protein>
<comment type="caution">
    <text evidence="1">The sequence shown here is derived from an EMBL/GenBank/DDBJ whole genome shotgun (WGS) entry which is preliminary data.</text>
</comment>
<dbReference type="EMBL" id="QTSX02000169">
    <property type="protein sequence ID" value="KAJ9087983.1"/>
    <property type="molecule type" value="Genomic_DNA"/>
</dbReference>
<sequence>MSGSFEAGEKLSSMSYSLDLVEELTIPPDGRLVWQKRVPGNKLPGDLQRHLDSVYYIVGGYFYDVRLRRRHVNTNALTNTSLANEPTVQTTPQFQRSSTPANLPPEKKYLDALNDDLRVGCFYNNSIYLIQPSQGIASLTVFSNNQYTIATTTGPAPSYRKGFSVAQIRNMMYLVTPGKVHSLNLNTLVWGEHAVPDLVAAKSGCLYIHKSTLIHAFGMVNNRYSDTTQFINTITWELASTYSPHTPTITANYVIILASCSSFALLVAAAMVTTFLLHRRRSNKYKLTPPQYITESVWVTPKPKYSMDVSLNTDPSQSYDFTIDTKPFISSQ</sequence>
<evidence type="ECO:0000313" key="1">
    <source>
        <dbReference type="EMBL" id="KAJ9087983.1"/>
    </source>
</evidence>
<name>A0ACC2ULR9_9FUNG</name>
<proteinExistence type="predicted"/>
<gene>
    <name evidence="1" type="ORF">DSO57_1027600</name>
</gene>